<evidence type="ECO:0000256" key="3">
    <source>
        <dbReference type="ARBA" id="ARBA00023274"/>
    </source>
</evidence>
<protein>
    <recommendedName>
        <fullName evidence="4 5">Large ribosomal subunit protein uL24</fullName>
    </recommendedName>
</protein>
<comment type="similarity">
    <text evidence="1 5">Belongs to the universal ribosomal protein uL24 family.</text>
</comment>
<dbReference type="EMBL" id="CAACVI010000045">
    <property type="protein sequence ID" value="VEN74793.1"/>
    <property type="molecule type" value="Genomic_DNA"/>
</dbReference>
<name>A0A484HK19_9BACT</name>
<comment type="function">
    <text evidence="5">One of two assembly initiator proteins, it binds directly to the 5'-end of the 23S rRNA, where it nucleates assembly of the 50S subunit.</text>
</comment>
<dbReference type="AlphaFoldDB" id="A0A484HK19"/>
<dbReference type="HAMAP" id="MF_01326_B">
    <property type="entry name" value="Ribosomal_uL24_B"/>
    <property type="match status" value="1"/>
</dbReference>
<evidence type="ECO:0000256" key="4">
    <source>
        <dbReference type="ARBA" id="ARBA00035206"/>
    </source>
</evidence>
<dbReference type="Pfam" id="PF00467">
    <property type="entry name" value="KOW"/>
    <property type="match status" value="1"/>
</dbReference>
<keyword evidence="3 5" id="KW-0687">Ribonucleoprotein</keyword>
<dbReference type="PANTHER" id="PTHR12903">
    <property type="entry name" value="MITOCHONDRIAL RIBOSOMAL PROTEIN L24"/>
    <property type="match status" value="1"/>
</dbReference>
<keyword evidence="2 5" id="KW-0689">Ribosomal protein</keyword>
<sequence length="110" mass="12642">MFHNSTYHIKKDDKVKILTGKDSGKIGKVLKVIKKKDSALVEKINIVKRHSKSRAKDRPGEIVEIEAPIHLSNIMLMCDKCMKPSRVKMLRLEDGKKKRVCKNCDEIIDK</sequence>
<comment type="function">
    <text evidence="5">One of the proteins that surrounds the polypeptide exit tunnel on the outside of the subunit.</text>
</comment>
<evidence type="ECO:0000256" key="1">
    <source>
        <dbReference type="ARBA" id="ARBA00010618"/>
    </source>
</evidence>
<dbReference type="GO" id="GO:0003735">
    <property type="term" value="F:structural constituent of ribosome"/>
    <property type="evidence" value="ECO:0007669"/>
    <property type="project" value="InterPro"/>
</dbReference>
<dbReference type="CDD" id="cd06089">
    <property type="entry name" value="KOW_RPL26"/>
    <property type="match status" value="1"/>
</dbReference>
<evidence type="ECO:0000259" key="6">
    <source>
        <dbReference type="SMART" id="SM00739"/>
    </source>
</evidence>
<dbReference type="InterPro" id="IPR057264">
    <property type="entry name" value="Ribosomal_uL24_C"/>
</dbReference>
<dbReference type="Gene3D" id="2.30.30.30">
    <property type="match status" value="1"/>
</dbReference>
<evidence type="ECO:0000313" key="7">
    <source>
        <dbReference type="EMBL" id="VEN74793.1"/>
    </source>
</evidence>
<dbReference type="GO" id="GO:0019843">
    <property type="term" value="F:rRNA binding"/>
    <property type="evidence" value="ECO:0007669"/>
    <property type="project" value="UniProtKB-UniRule"/>
</dbReference>
<dbReference type="InterPro" id="IPR008991">
    <property type="entry name" value="Translation_prot_SH3-like_sf"/>
</dbReference>
<dbReference type="GO" id="GO:0005840">
    <property type="term" value="C:ribosome"/>
    <property type="evidence" value="ECO:0007669"/>
    <property type="project" value="UniProtKB-KW"/>
</dbReference>
<dbReference type="InterPro" id="IPR003256">
    <property type="entry name" value="Ribosomal_uL24"/>
</dbReference>
<evidence type="ECO:0000256" key="5">
    <source>
        <dbReference type="HAMAP-Rule" id="MF_01326"/>
    </source>
</evidence>
<dbReference type="InterPro" id="IPR005824">
    <property type="entry name" value="KOW"/>
</dbReference>
<keyword evidence="5" id="KW-0694">RNA-binding</keyword>
<gene>
    <name evidence="5 7" type="primary">rplX</name>
    <name evidence="7" type="ORF">EPICR_50069</name>
</gene>
<evidence type="ECO:0000256" key="2">
    <source>
        <dbReference type="ARBA" id="ARBA00022980"/>
    </source>
</evidence>
<dbReference type="InterPro" id="IPR014722">
    <property type="entry name" value="Rib_uL2_dom2"/>
</dbReference>
<dbReference type="InterPro" id="IPR041988">
    <property type="entry name" value="Ribosomal_uL24_KOW"/>
</dbReference>
<dbReference type="SUPFAM" id="SSF50104">
    <property type="entry name" value="Translation proteins SH3-like domain"/>
    <property type="match status" value="1"/>
</dbReference>
<dbReference type="GO" id="GO:0006412">
    <property type="term" value="P:translation"/>
    <property type="evidence" value="ECO:0007669"/>
    <property type="project" value="UniProtKB-UniRule"/>
</dbReference>
<dbReference type="NCBIfam" id="TIGR01079">
    <property type="entry name" value="rplX_bact"/>
    <property type="match status" value="1"/>
</dbReference>
<dbReference type="Pfam" id="PF17136">
    <property type="entry name" value="ribosomal_L24"/>
    <property type="match status" value="1"/>
</dbReference>
<comment type="subunit">
    <text evidence="5">Part of the 50S ribosomal subunit.</text>
</comment>
<reference evidence="7" key="1">
    <citation type="submission" date="2019-01" db="EMBL/GenBank/DDBJ databases">
        <authorList>
            <consortium name="Genoscope - CEA"/>
            <person name="William W."/>
        </authorList>
    </citation>
    <scope>NUCLEOTIDE SEQUENCE</scope>
    <source>
        <strain evidence="7">CR-1</strain>
    </source>
</reference>
<proteinExistence type="inferred from homology"/>
<dbReference type="SMART" id="SM00739">
    <property type="entry name" value="KOW"/>
    <property type="match status" value="1"/>
</dbReference>
<organism evidence="7">
    <name type="scientific">uncultured Desulfobacteraceae bacterium</name>
    <dbReference type="NCBI Taxonomy" id="218296"/>
    <lineage>
        <taxon>Bacteria</taxon>
        <taxon>Pseudomonadati</taxon>
        <taxon>Thermodesulfobacteriota</taxon>
        <taxon>Desulfobacteria</taxon>
        <taxon>Desulfobacterales</taxon>
        <taxon>Desulfobacteraceae</taxon>
        <taxon>environmental samples</taxon>
    </lineage>
</organism>
<feature type="domain" description="KOW" evidence="6">
    <location>
        <begin position="8"/>
        <end position="35"/>
    </location>
</feature>
<dbReference type="GO" id="GO:1990904">
    <property type="term" value="C:ribonucleoprotein complex"/>
    <property type="evidence" value="ECO:0007669"/>
    <property type="project" value="UniProtKB-KW"/>
</dbReference>
<keyword evidence="5" id="KW-0699">rRNA-binding</keyword>
<accession>A0A484HK19</accession>